<dbReference type="Gene3D" id="2.130.10.10">
    <property type="entry name" value="YVTN repeat-like/Quinoprotein amine dehydrogenase"/>
    <property type="match status" value="1"/>
</dbReference>
<dbReference type="RefSeq" id="XP_003058741.1">
    <property type="nucleotide sequence ID" value="XM_003058695.1"/>
</dbReference>
<feature type="compositionally biased region" description="Low complexity" evidence="1">
    <location>
        <begin position="120"/>
        <end position="133"/>
    </location>
</feature>
<evidence type="ECO:0000313" key="2">
    <source>
        <dbReference type="EMBL" id="EEH57196.1"/>
    </source>
</evidence>
<keyword evidence="3" id="KW-1185">Reference proteome</keyword>
<dbReference type="KEGG" id="mpp:MICPUCDRAFT_57829"/>
<feature type="region of interest" description="Disordered" evidence="1">
    <location>
        <begin position="119"/>
        <end position="138"/>
    </location>
</feature>
<dbReference type="EMBL" id="GG663739">
    <property type="protein sequence ID" value="EEH57196.1"/>
    <property type="molecule type" value="Genomic_DNA"/>
</dbReference>
<evidence type="ECO:0000256" key="1">
    <source>
        <dbReference type="SAM" id="MobiDB-lite"/>
    </source>
</evidence>
<gene>
    <name evidence="2" type="ORF">MICPUCDRAFT_57829</name>
</gene>
<dbReference type="AlphaFoldDB" id="C1MSU7"/>
<reference evidence="2 3" key="1">
    <citation type="journal article" date="2009" name="Science">
        <title>Green evolution and dynamic adaptations revealed by genomes of the marine picoeukaryotes Micromonas.</title>
        <authorList>
            <person name="Worden A.Z."/>
            <person name="Lee J.H."/>
            <person name="Mock T."/>
            <person name="Rouze P."/>
            <person name="Simmons M.P."/>
            <person name="Aerts A.L."/>
            <person name="Allen A.E."/>
            <person name="Cuvelier M.L."/>
            <person name="Derelle E."/>
            <person name="Everett M.V."/>
            <person name="Foulon E."/>
            <person name="Grimwood J."/>
            <person name="Gundlach H."/>
            <person name="Henrissat B."/>
            <person name="Napoli C."/>
            <person name="McDonald S.M."/>
            <person name="Parker M.S."/>
            <person name="Rombauts S."/>
            <person name="Salamov A."/>
            <person name="Von Dassow P."/>
            <person name="Badger J.H."/>
            <person name="Coutinho P.M."/>
            <person name="Demir E."/>
            <person name="Dubchak I."/>
            <person name="Gentemann C."/>
            <person name="Eikrem W."/>
            <person name="Gready J.E."/>
            <person name="John U."/>
            <person name="Lanier W."/>
            <person name="Lindquist E.A."/>
            <person name="Lucas S."/>
            <person name="Mayer K.F."/>
            <person name="Moreau H."/>
            <person name="Not F."/>
            <person name="Otillar R."/>
            <person name="Panaud O."/>
            <person name="Pangilinan J."/>
            <person name="Paulsen I."/>
            <person name="Piegu B."/>
            <person name="Poliakov A."/>
            <person name="Robbens S."/>
            <person name="Schmutz J."/>
            <person name="Toulza E."/>
            <person name="Wyss T."/>
            <person name="Zelensky A."/>
            <person name="Zhou K."/>
            <person name="Armbrust E.V."/>
            <person name="Bhattacharya D."/>
            <person name="Goodenough U.W."/>
            <person name="Van de Peer Y."/>
            <person name="Grigoriev I.V."/>
        </authorList>
    </citation>
    <scope>NUCLEOTIDE SEQUENCE [LARGE SCALE GENOMIC DNA]</scope>
    <source>
        <strain evidence="2 3">CCMP1545</strain>
    </source>
</reference>
<dbReference type="InterPro" id="IPR015943">
    <property type="entry name" value="WD40/YVTN_repeat-like_dom_sf"/>
</dbReference>
<dbReference type="OrthoDB" id="45365at2759"/>
<sequence length="480" mass="48061">MAQRTIASFFNAGAAPAPPAPLQDATNAPTRDDANDAAGRPTISTKKRFHPSDASPSRASKRVAAPRAFAKGADVVPIPGASRSDGSLELVSANGRHYLVNAESWDCANVTAKIAEWKQSDASASRSSSSSSSPAPPKFVAVKGTNGLIVSALASRGPTGDAATTLRCHRAPHISPSTPPLATMRLESSGGDVLRLASCAAASASDPNVLVVTAGGELKLLRVAEGEGEDGTGVTMTTCASVLLTEGTFKYALPESADGGGRFGACVMCRDDADADADVDADADADASSSAAAAAWTPVVAAVFSAATGTLCFIKITAAGATLQRTVNPHLGKAHAAAAWTSSSPGGAAVVSVGADGALAVTHLRADGPDTAWECVVRGGKSEAHAVAVDDVSGVAVTGSRDEDAICVWRLRDESRMRAVKLPPAGAGAAAAAAGGGGKGAEILRHFTLENVAIGAGGRLIAASNGNRDGGATLQLVRGR</sequence>
<organism evidence="3">
    <name type="scientific">Micromonas pusilla (strain CCMP1545)</name>
    <name type="common">Picoplanktonic green alga</name>
    <dbReference type="NCBI Taxonomy" id="564608"/>
    <lineage>
        <taxon>Eukaryota</taxon>
        <taxon>Viridiplantae</taxon>
        <taxon>Chlorophyta</taxon>
        <taxon>Mamiellophyceae</taxon>
        <taxon>Mamiellales</taxon>
        <taxon>Mamiellaceae</taxon>
        <taxon>Micromonas</taxon>
    </lineage>
</organism>
<feature type="region of interest" description="Disordered" evidence="1">
    <location>
        <begin position="1"/>
        <end position="65"/>
    </location>
</feature>
<protein>
    <submittedName>
        <fullName evidence="2">Predicted protein</fullName>
    </submittedName>
</protein>
<dbReference type="Proteomes" id="UP000001876">
    <property type="component" value="Unassembled WGS sequence"/>
</dbReference>
<dbReference type="SUPFAM" id="SSF75011">
    <property type="entry name" value="3-carboxy-cis,cis-mucoante lactonizing enzyme"/>
    <property type="match status" value="1"/>
</dbReference>
<name>C1MSU7_MICPC</name>
<dbReference type="OMA" id="CFECANL"/>
<accession>C1MSU7</accession>
<proteinExistence type="predicted"/>
<evidence type="ECO:0000313" key="3">
    <source>
        <dbReference type="Proteomes" id="UP000001876"/>
    </source>
</evidence>
<dbReference type="GeneID" id="9684180"/>